<organism evidence="2 3">
    <name type="scientific">Alcanivorax sediminis</name>
    <dbReference type="NCBI Taxonomy" id="2663008"/>
    <lineage>
        <taxon>Bacteria</taxon>
        <taxon>Pseudomonadati</taxon>
        <taxon>Pseudomonadota</taxon>
        <taxon>Gammaproteobacteria</taxon>
        <taxon>Oceanospirillales</taxon>
        <taxon>Alcanivoracaceae</taxon>
        <taxon>Alcanivorax</taxon>
    </lineage>
</organism>
<protein>
    <submittedName>
        <fullName evidence="2">DUF2894 domain-containing protein</fullName>
    </submittedName>
</protein>
<name>A0A6N7LQA0_9GAMM</name>
<proteinExistence type="predicted"/>
<evidence type="ECO:0000313" key="2">
    <source>
        <dbReference type="EMBL" id="MQX52478.1"/>
    </source>
</evidence>
<dbReference type="Proteomes" id="UP000469421">
    <property type="component" value="Unassembled WGS sequence"/>
</dbReference>
<gene>
    <name evidence="2" type="ORF">GFN93_04415</name>
</gene>
<reference evidence="2 3" key="1">
    <citation type="submission" date="2019-10" db="EMBL/GenBank/DDBJ databases">
        <title>Alcanivorax sp.PA15-N-34 draft genome sequence.</title>
        <authorList>
            <person name="Liao X."/>
            <person name="Shao Z."/>
        </authorList>
    </citation>
    <scope>NUCLEOTIDE SEQUENCE [LARGE SCALE GENOMIC DNA]</scope>
    <source>
        <strain evidence="2 3">PA15-N-34</strain>
    </source>
</reference>
<accession>A0A6N7LQA0</accession>
<comment type="caution">
    <text evidence="2">The sequence shown here is derived from an EMBL/GenBank/DDBJ whole genome shotgun (WGS) entry which is preliminary data.</text>
</comment>
<keyword evidence="3" id="KW-1185">Reference proteome</keyword>
<dbReference type="RefSeq" id="WP_153499243.1">
    <property type="nucleotide sequence ID" value="NZ_WIRE01000001.1"/>
</dbReference>
<evidence type="ECO:0000256" key="1">
    <source>
        <dbReference type="SAM" id="MobiDB-lite"/>
    </source>
</evidence>
<feature type="region of interest" description="Disordered" evidence="1">
    <location>
        <begin position="166"/>
        <end position="194"/>
    </location>
</feature>
<dbReference type="EMBL" id="WIRE01000001">
    <property type="protein sequence ID" value="MQX52478.1"/>
    <property type="molecule type" value="Genomic_DNA"/>
</dbReference>
<dbReference type="Pfam" id="PF11445">
    <property type="entry name" value="DUF2894"/>
    <property type="match status" value="1"/>
</dbReference>
<dbReference type="AlphaFoldDB" id="A0A6N7LQA0"/>
<dbReference type="InterPro" id="IPR021549">
    <property type="entry name" value="DUF2894"/>
</dbReference>
<sequence>MAEAMSLDALVARINTLQAQGAEHFDPVAFRFLQRQSERLAQLRNTSPRTLSRLGDTIARLEQRLNESQQVVEQQWDPQQQPELTPLYEQHAFKALLRQLAPAPSASPLADVLTLLRQSDSSTVEPEQRDPLRAMLQEQEGTLFDAADSAPQPVNDGPRELKALSRVRAGQQQQRKRRRIEDALTQTPSDAGPLNSHRLVTRAITALKDLSPAYLDHFVTYVDTLMVLEKSGKKRGG</sequence>
<evidence type="ECO:0000313" key="3">
    <source>
        <dbReference type="Proteomes" id="UP000469421"/>
    </source>
</evidence>